<organism evidence="2 3">
    <name type="scientific">Cohaesibacter gelatinilyticus</name>
    <dbReference type="NCBI Taxonomy" id="372072"/>
    <lineage>
        <taxon>Bacteria</taxon>
        <taxon>Pseudomonadati</taxon>
        <taxon>Pseudomonadota</taxon>
        <taxon>Alphaproteobacteria</taxon>
        <taxon>Hyphomicrobiales</taxon>
        <taxon>Cohaesibacteraceae</taxon>
    </lineage>
</organism>
<dbReference type="SUPFAM" id="SSF53300">
    <property type="entry name" value="vWA-like"/>
    <property type="match status" value="1"/>
</dbReference>
<dbReference type="OrthoDB" id="9790469at2"/>
<dbReference type="InterPro" id="IPR036465">
    <property type="entry name" value="vWFA_dom_sf"/>
</dbReference>
<proteinExistence type="predicted"/>
<dbReference type="InterPro" id="IPR008912">
    <property type="entry name" value="Uncharacterised_CoxE"/>
</dbReference>
<feature type="region of interest" description="Disordered" evidence="1">
    <location>
        <begin position="134"/>
        <end position="168"/>
    </location>
</feature>
<evidence type="ECO:0000313" key="2">
    <source>
        <dbReference type="EMBL" id="SNZ20315.1"/>
    </source>
</evidence>
<protein>
    <submittedName>
        <fullName evidence="2">Uncharacterized conserved protein, contains von Willebrand factor type A (VWA) domain</fullName>
    </submittedName>
</protein>
<gene>
    <name evidence="2" type="ORF">SAMN06265368_3418</name>
</gene>
<accession>A0A285PF25</accession>
<sequence length="409" mass="45732">MRVNLYPTHEPDIGELLTWRLTQFVRLLRDNGFSIGPSDSEQAIGLFSDQPELLGKHAFRQSLQILFCNRATELERFDEIFDAYWLGKASLKATIWRDVSLAAQSVVEKNTQGDGIAGPQQGLAHYFEWREAQNDNAESDEQSEQDTNAAKLGGASGQSNRQSADFGKVKDEEEADELLALAARLGKRLHYRLSRRKSIANKGMQIDLRKSMRQALASDGIPLQLAKKKRKKPPVKLVIFVDVSGSMDAYSIFFAQFMLALLQEAKQANAFLFNTRLVPVSTRFHKANAKVLTDKLSLLGRDWSGGTRIGEILAVFNEQYAKQLASKRTIFLMMTDGFDAGGTADLDRQLSQLKRSCKKFIWLNPMLGRDCYAPEARGASKLMAHADLALPVHNLKSLAAIEKVLIHDC</sequence>
<dbReference type="EMBL" id="OBEL01000004">
    <property type="protein sequence ID" value="SNZ20315.1"/>
    <property type="molecule type" value="Genomic_DNA"/>
</dbReference>
<dbReference type="PANTHER" id="PTHR39338">
    <property type="entry name" value="BLL5662 PROTEIN-RELATED"/>
    <property type="match status" value="1"/>
</dbReference>
<name>A0A285PF25_9HYPH</name>
<dbReference type="PANTHER" id="PTHR39338:SF6">
    <property type="entry name" value="BLL5662 PROTEIN"/>
    <property type="match status" value="1"/>
</dbReference>
<dbReference type="AlphaFoldDB" id="A0A285PF25"/>
<evidence type="ECO:0000313" key="3">
    <source>
        <dbReference type="Proteomes" id="UP000219439"/>
    </source>
</evidence>
<dbReference type="Proteomes" id="UP000219439">
    <property type="component" value="Unassembled WGS sequence"/>
</dbReference>
<dbReference type="CDD" id="cd00198">
    <property type="entry name" value="vWFA"/>
    <property type="match status" value="1"/>
</dbReference>
<keyword evidence="3" id="KW-1185">Reference proteome</keyword>
<dbReference type="RefSeq" id="WP_097154673.1">
    <property type="nucleotide sequence ID" value="NZ_OBEL01000004.1"/>
</dbReference>
<reference evidence="2 3" key="1">
    <citation type="submission" date="2017-09" db="EMBL/GenBank/DDBJ databases">
        <authorList>
            <person name="Ehlers B."/>
            <person name="Leendertz F.H."/>
        </authorList>
    </citation>
    <scope>NUCLEOTIDE SEQUENCE [LARGE SCALE GENOMIC DNA]</scope>
    <source>
        <strain evidence="2 3">DSM 18289</strain>
    </source>
</reference>
<dbReference type="InterPro" id="IPR011195">
    <property type="entry name" value="UCP010256"/>
</dbReference>
<evidence type="ECO:0000256" key="1">
    <source>
        <dbReference type="SAM" id="MobiDB-lite"/>
    </source>
</evidence>
<dbReference type="Pfam" id="PF05762">
    <property type="entry name" value="VWA_CoxE"/>
    <property type="match status" value="1"/>
</dbReference>
<dbReference type="Gene3D" id="3.40.50.410">
    <property type="entry name" value="von Willebrand factor, type A domain"/>
    <property type="match status" value="1"/>
</dbReference>
<dbReference type="PIRSF" id="PIRSF010256">
    <property type="entry name" value="CoxE_vWa"/>
    <property type="match status" value="1"/>
</dbReference>